<dbReference type="SUPFAM" id="SSF50978">
    <property type="entry name" value="WD40 repeat-like"/>
    <property type="match status" value="1"/>
</dbReference>
<dbReference type="Gene3D" id="2.130.10.10">
    <property type="entry name" value="YVTN repeat-like/Quinoprotein amine dehydrogenase"/>
    <property type="match status" value="1"/>
</dbReference>
<evidence type="ECO:0000313" key="11">
    <source>
        <dbReference type="Proteomes" id="UP000243459"/>
    </source>
</evidence>
<proteinExistence type="inferred from homology"/>
<dbReference type="InterPro" id="IPR036322">
    <property type="entry name" value="WD40_repeat_dom_sf"/>
</dbReference>
<comment type="function">
    <text evidence="7">Component of the anaphase promoting complex/cyclosome (APC/C), a cell cycle-regulated E3 ubiquitin-protein ligase complex that controls progression through mitosis and the G1 phase of the cell cycle.</text>
</comment>
<name>A0A5P1E5T6_ASPOF</name>
<dbReference type="InterPro" id="IPR001680">
    <property type="entry name" value="WD40_rpt"/>
</dbReference>
<keyword evidence="4" id="KW-0677">Repeat</keyword>
<reference evidence="11" key="1">
    <citation type="journal article" date="2017" name="Nat. Commun.">
        <title>The asparagus genome sheds light on the origin and evolution of a young Y chromosome.</title>
        <authorList>
            <person name="Harkess A."/>
            <person name="Zhou J."/>
            <person name="Xu C."/>
            <person name="Bowers J.E."/>
            <person name="Van der Hulst R."/>
            <person name="Ayyampalayam S."/>
            <person name="Mercati F."/>
            <person name="Riccardi P."/>
            <person name="McKain M.R."/>
            <person name="Kakrana A."/>
            <person name="Tang H."/>
            <person name="Ray J."/>
            <person name="Groenendijk J."/>
            <person name="Arikit S."/>
            <person name="Mathioni S.M."/>
            <person name="Nakano M."/>
            <person name="Shan H."/>
            <person name="Telgmann-Rauber A."/>
            <person name="Kanno A."/>
            <person name="Yue Z."/>
            <person name="Chen H."/>
            <person name="Li W."/>
            <person name="Chen Y."/>
            <person name="Xu X."/>
            <person name="Zhang Y."/>
            <person name="Luo S."/>
            <person name="Chen H."/>
            <person name="Gao J."/>
            <person name="Mao Z."/>
            <person name="Pires J.C."/>
            <person name="Luo M."/>
            <person name="Kudrna D."/>
            <person name="Wing R.A."/>
            <person name="Meyers B.C."/>
            <person name="Yi K."/>
            <person name="Kong H."/>
            <person name="Lavrijsen P."/>
            <person name="Sunseri F."/>
            <person name="Falavigna A."/>
            <person name="Ye Y."/>
            <person name="Leebens-Mack J.H."/>
            <person name="Chen G."/>
        </authorList>
    </citation>
    <scope>NUCLEOTIDE SEQUENCE [LARGE SCALE GENOMIC DNA]</scope>
    <source>
        <strain evidence="11">cv. DH0086</strain>
    </source>
</reference>
<dbReference type="PANTHER" id="PTHR19918:SF8">
    <property type="entry name" value="FI02843P"/>
    <property type="match status" value="1"/>
</dbReference>
<evidence type="ECO:0000256" key="4">
    <source>
        <dbReference type="ARBA" id="ARBA00022737"/>
    </source>
</evidence>
<evidence type="ECO:0000256" key="8">
    <source>
        <dbReference type="PROSITE-ProRule" id="PRU00221"/>
    </source>
</evidence>
<evidence type="ECO:0000256" key="3">
    <source>
        <dbReference type="ARBA" id="ARBA00022618"/>
    </source>
</evidence>
<dbReference type="PROSITE" id="PS50294">
    <property type="entry name" value="WD_REPEATS_REGION"/>
    <property type="match status" value="1"/>
</dbReference>
<dbReference type="SMART" id="SM00320">
    <property type="entry name" value="WD40"/>
    <property type="match status" value="6"/>
</dbReference>
<feature type="domain" description="CDC20/Fizzy WD40" evidence="9">
    <location>
        <begin position="83"/>
        <end position="391"/>
    </location>
</feature>
<evidence type="ECO:0000256" key="1">
    <source>
        <dbReference type="ARBA" id="ARBA00006445"/>
    </source>
</evidence>
<dbReference type="AlphaFoldDB" id="A0A5P1E5T6"/>
<accession>A0A5P1E5T6</accession>
<evidence type="ECO:0000256" key="6">
    <source>
        <dbReference type="ARBA" id="ARBA00023306"/>
    </source>
</evidence>
<dbReference type="InterPro" id="IPR015943">
    <property type="entry name" value="WD40/YVTN_repeat-like_dom_sf"/>
</dbReference>
<evidence type="ECO:0000313" key="10">
    <source>
        <dbReference type="EMBL" id="ONK56815.1"/>
    </source>
</evidence>
<dbReference type="GO" id="GO:0010997">
    <property type="term" value="F:anaphase-promoting complex binding"/>
    <property type="evidence" value="ECO:0007669"/>
    <property type="project" value="InterPro"/>
</dbReference>
<gene>
    <name evidence="10" type="ORF">A4U43_C10F13290</name>
</gene>
<dbReference type="Proteomes" id="UP000243459">
    <property type="component" value="Chromosome 10"/>
</dbReference>
<dbReference type="PROSITE" id="PS50082">
    <property type="entry name" value="WD_REPEATS_2"/>
    <property type="match status" value="2"/>
</dbReference>
<keyword evidence="2 8" id="KW-0853">WD repeat</keyword>
<dbReference type="PANTHER" id="PTHR19918">
    <property type="entry name" value="CELL DIVISION CYCLE 20 CDC20 FIZZY -RELATED"/>
    <property type="match status" value="1"/>
</dbReference>
<dbReference type="EMBL" id="CM007390">
    <property type="protein sequence ID" value="ONK56815.1"/>
    <property type="molecule type" value="Genomic_DNA"/>
</dbReference>
<feature type="repeat" description="WD" evidence="8">
    <location>
        <begin position="127"/>
        <end position="168"/>
    </location>
</feature>
<dbReference type="InterPro" id="IPR033010">
    <property type="entry name" value="Cdc20/Fizzy"/>
</dbReference>
<evidence type="ECO:0000256" key="5">
    <source>
        <dbReference type="ARBA" id="ARBA00022776"/>
    </source>
</evidence>
<dbReference type="InterPro" id="IPR020472">
    <property type="entry name" value="WD40_PAC1"/>
</dbReference>
<organism evidence="10 11">
    <name type="scientific">Asparagus officinalis</name>
    <name type="common">Garden asparagus</name>
    <dbReference type="NCBI Taxonomy" id="4686"/>
    <lineage>
        <taxon>Eukaryota</taxon>
        <taxon>Viridiplantae</taxon>
        <taxon>Streptophyta</taxon>
        <taxon>Embryophyta</taxon>
        <taxon>Tracheophyta</taxon>
        <taxon>Spermatophyta</taxon>
        <taxon>Magnoliopsida</taxon>
        <taxon>Liliopsida</taxon>
        <taxon>Asparagales</taxon>
        <taxon>Asparagaceae</taxon>
        <taxon>Asparagoideae</taxon>
        <taxon>Asparagus</taxon>
    </lineage>
</organism>
<dbReference type="GO" id="GO:0031145">
    <property type="term" value="P:anaphase-promoting complex-dependent catabolic process"/>
    <property type="evidence" value="ECO:0007669"/>
    <property type="project" value="TreeGrafter"/>
</dbReference>
<evidence type="ECO:0000256" key="2">
    <source>
        <dbReference type="ARBA" id="ARBA00022574"/>
    </source>
</evidence>
<dbReference type="GO" id="GO:1905786">
    <property type="term" value="P:positive regulation of anaphase-promoting complex-dependent catabolic process"/>
    <property type="evidence" value="ECO:0007669"/>
    <property type="project" value="TreeGrafter"/>
</dbReference>
<dbReference type="InterPro" id="IPR056150">
    <property type="entry name" value="WD40_CDC20-Fz"/>
</dbReference>
<evidence type="ECO:0000256" key="7">
    <source>
        <dbReference type="ARBA" id="ARBA00023425"/>
    </source>
</evidence>
<dbReference type="GO" id="GO:1990757">
    <property type="term" value="F:ubiquitin ligase activator activity"/>
    <property type="evidence" value="ECO:0007669"/>
    <property type="project" value="TreeGrafter"/>
</dbReference>
<feature type="repeat" description="WD" evidence="8">
    <location>
        <begin position="239"/>
        <end position="255"/>
    </location>
</feature>
<evidence type="ECO:0000259" key="9">
    <source>
        <dbReference type="Pfam" id="PF24807"/>
    </source>
</evidence>
<dbReference type="PROSITE" id="PS00678">
    <property type="entry name" value="WD_REPEATS_1"/>
    <property type="match status" value="1"/>
</dbReference>
<protein>
    <recommendedName>
        <fullName evidence="9">CDC20/Fizzy WD40 domain-containing protein</fullName>
    </recommendedName>
</protein>
<comment type="similarity">
    <text evidence="1">Belongs to the WD repeat CDC20/Fizzy family.</text>
</comment>
<sequence length="418" mass="45885">MDLFDRRRRHPGRRRDRELPVLDFPITPASSTAPSRWGRYRQILDDLFLSINDDGGNAANKQRKRCRREKEPVESIISAGQILDAPGLQDGDHLNLLDWSPSRNLAIVLDDVVHSLNPGTSAHEIVFDYMGSSISSLSWAPDGRHLAVGMHDSLIYIWDVERKCPTRTLRNVHCRSSRVGSLAWKCDNILTSGGSDGRVVNSDPRMPSAAHVVQSYRGHGPGDICGLKWSPGHASSKQLASGGSDGLVHVWDARNQNQWAFRFKVAARDASVRALDWCPFKGCLLATGGGVGGDGKSNGSIRFWSTQTGACVRSVKTGSTRVCALMWSKNSEQFLSSCRSTDQDHMTLWDYPSCVRTGELVGHVAPYLALSPDGTTVASASGGIDSTLRLWNIFPPVPKPTSRALFSGSYHAHIREQE</sequence>
<keyword evidence="6" id="KW-0131">Cell cycle</keyword>
<keyword evidence="3" id="KW-0132">Cell division</keyword>
<keyword evidence="5" id="KW-0498">Mitosis</keyword>
<dbReference type="GO" id="GO:0051301">
    <property type="term" value="P:cell division"/>
    <property type="evidence" value="ECO:0007669"/>
    <property type="project" value="UniProtKB-KW"/>
</dbReference>
<dbReference type="InterPro" id="IPR019775">
    <property type="entry name" value="WD40_repeat_CS"/>
</dbReference>
<keyword evidence="11" id="KW-1185">Reference proteome</keyword>
<dbReference type="GO" id="GO:0005680">
    <property type="term" value="C:anaphase-promoting complex"/>
    <property type="evidence" value="ECO:0007669"/>
    <property type="project" value="TreeGrafter"/>
</dbReference>
<dbReference type="Pfam" id="PF24807">
    <property type="entry name" value="WD40_CDC20-Fz"/>
    <property type="match status" value="1"/>
</dbReference>
<dbReference type="Gramene" id="ONK56815">
    <property type="protein sequence ID" value="ONK56815"/>
    <property type="gene ID" value="A4U43_C10F13290"/>
</dbReference>
<dbReference type="PRINTS" id="PR00320">
    <property type="entry name" value="GPROTEINBRPT"/>
</dbReference>